<dbReference type="EMBL" id="WBMR01000239">
    <property type="protein sequence ID" value="KAB2363533.1"/>
    <property type="molecule type" value="Genomic_DNA"/>
</dbReference>
<dbReference type="Proteomes" id="UP000483004">
    <property type="component" value="Unassembled WGS sequence"/>
</dbReference>
<dbReference type="InterPro" id="IPR011033">
    <property type="entry name" value="PRC_barrel-like_sf"/>
</dbReference>
<dbReference type="SUPFAM" id="SSF50346">
    <property type="entry name" value="PRC-barrel domain"/>
    <property type="match status" value="1"/>
</dbReference>
<proteinExistence type="predicted"/>
<sequence>MFAIEDIREWRGYDVVDPSGSRIGELEAVYVDTATDQPSFATVKVGLPTRQRLVFAPLAGAAVGPDHLRLAHDKKQVKGAPSIGTDGELPATEEQAVFDYYDMPYGAAPNERRLGRR</sequence>
<reference evidence="2 3" key="1">
    <citation type="submission" date="2019-09" db="EMBL/GenBank/DDBJ databases">
        <title>Actinomadura physcomitrii sp. nov., a novel actinomycete isolated from moss [Physcomitrium sphaericum (Ludw) Fuernr].</title>
        <authorList>
            <person name="Liu C."/>
            <person name="Zhuang X."/>
        </authorList>
    </citation>
    <scope>NUCLEOTIDE SEQUENCE [LARGE SCALE GENOMIC DNA]</scope>
    <source>
        <strain evidence="2 3">CYP1-1B</strain>
    </source>
</reference>
<keyword evidence="3" id="KW-1185">Reference proteome</keyword>
<dbReference type="GO" id="GO:0030077">
    <property type="term" value="C:plasma membrane light-harvesting complex"/>
    <property type="evidence" value="ECO:0007669"/>
    <property type="project" value="InterPro"/>
</dbReference>
<feature type="domain" description="PRC-barrel" evidence="1">
    <location>
        <begin position="7"/>
        <end position="75"/>
    </location>
</feature>
<evidence type="ECO:0000313" key="3">
    <source>
        <dbReference type="Proteomes" id="UP000483004"/>
    </source>
</evidence>
<evidence type="ECO:0000259" key="1">
    <source>
        <dbReference type="Pfam" id="PF05239"/>
    </source>
</evidence>
<dbReference type="InterPro" id="IPR027275">
    <property type="entry name" value="PRC-brl_dom"/>
</dbReference>
<dbReference type="OrthoDB" id="3712018at2"/>
<dbReference type="GO" id="GO:0019684">
    <property type="term" value="P:photosynthesis, light reaction"/>
    <property type="evidence" value="ECO:0007669"/>
    <property type="project" value="InterPro"/>
</dbReference>
<dbReference type="RefSeq" id="WP_151545999.1">
    <property type="nucleotide sequence ID" value="NZ_WBMR01000239.1"/>
</dbReference>
<comment type="caution">
    <text evidence="2">The sequence shown here is derived from an EMBL/GenBank/DDBJ whole genome shotgun (WGS) entry which is preliminary data.</text>
</comment>
<name>A0A6L3VEN5_9ACTN</name>
<dbReference type="InterPro" id="IPR014747">
    <property type="entry name" value="Bac_photo_RC_H_C"/>
</dbReference>
<dbReference type="AlphaFoldDB" id="A0A6L3VEN5"/>
<protein>
    <submittedName>
        <fullName evidence="2">PRC-barrel domain containing protein</fullName>
    </submittedName>
</protein>
<organism evidence="2 3">
    <name type="scientific">Actinomadura montaniterrae</name>
    <dbReference type="NCBI Taxonomy" id="1803903"/>
    <lineage>
        <taxon>Bacteria</taxon>
        <taxon>Bacillati</taxon>
        <taxon>Actinomycetota</taxon>
        <taxon>Actinomycetes</taxon>
        <taxon>Streptosporangiales</taxon>
        <taxon>Thermomonosporaceae</taxon>
        <taxon>Actinomadura</taxon>
    </lineage>
</organism>
<dbReference type="Pfam" id="PF05239">
    <property type="entry name" value="PRC"/>
    <property type="match status" value="1"/>
</dbReference>
<gene>
    <name evidence="2" type="ORF">F9B16_42845</name>
</gene>
<dbReference type="Gene3D" id="3.90.50.10">
    <property type="entry name" value="Photosynthetic Reaction Center, subunit H, domain 2"/>
    <property type="match status" value="1"/>
</dbReference>
<accession>A0A6L3VEN5</accession>
<evidence type="ECO:0000313" key="2">
    <source>
        <dbReference type="EMBL" id="KAB2363533.1"/>
    </source>
</evidence>